<feature type="region of interest" description="Disordered" evidence="1">
    <location>
        <begin position="888"/>
        <end position="1235"/>
    </location>
</feature>
<accession>A0A0K3CF81</accession>
<feature type="compositionally biased region" description="Basic and acidic residues" evidence="1">
    <location>
        <begin position="127"/>
        <end position="137"/>
    </location>
</feature>
<feature type="compositionally biased region" description="Basic residues" evidence="1">
    <location>
        <begin position="969"/>
        <end position="982"/>
    </location>
</feature>
<dbReference type="AlphaFoldDB" id="A0A0K3CF81"/>
<feature type="compositionally biased region" description="Basic residues" evidence="1">
    <location>
        <begin position="888"/>
        <end position="901"/>
    </location>
</feature>
<evidence type="ECO:0000256" key="1">
    <source>
        <dbReference type="SAM" id="MobiDB-lite"/>
    </source>
</evidence>
<protein>
    <submittedName>
        <fullName evidence="2">Uncharacterized protein</fullName>
    </submittedName>
</protein>
<feature type="compositionally biased region" description="Low complexity" evidence="1">
    <location>
        <begin position="230"/>
        <end position="239"/>
    </location>
</feature>
<feature type="compositionally biased region" description="Acidic residues" evidence="1">
    <location>
        <begin position="594"/>
        <end position="606"/>
    </location>
</feature>
<feature type="compositionally biased region" description="Low complexity" evidence="1">
    <location>
        <begin position="1040"/>
        <end position="1070"/>
    </location>
</feature>
<feature type="compositionally biased region" description="Low complexity" evidence="1">
    <location>
        <begin position="761"/>
        <end position="780"/>
    </location>
</feature>
<feature type="compositionally biased region" description="Basic and acidic residues" evidence="1">
    <location>
        <begin position="540"/>
        <end position="550"/>
    </location>
</feature>
<dbReference type="EMBL" id="CWKI01000008">
    <property type="protein sequence ID" value="CTR08359.1"/>
    <property type="molecule type" value="Genomic_DNA"/>
</dbReference>
<evidence type="ECO:0000313" key="2">
    <source>
        <dbReference type="EMBL" id="CTR08359.1"/>
    </source>
</evidence>
<feature type="compositionally biased region" description="Low complexity" evidence="1">
    <location>
        <begin position="692"/>
        <end position="709"/>
    </location>
</feature>
<feature type="compositionally biased region" description="Low complexity" evidence="1">
    <location>
        <begin position="851"/>
        <end position="869"/>
    </location>
</feature>
<feature type="compositionally biased region" description="Low complexity" evidence="1">
    <location>
        <begin position="1126"/>
        <end position="1166"/>
    </location>
</feature>
<feature type="compositionally biased region" description="Polar residues" evidence="1">
    <location>
        <begin position="797"/>
        <end position="808"/>
    </location>
</feature>
<feature type="compositionally biased region" description="Low complexity" evidence="1">
    <location>
        <begin position="955"/>
        <end position="968"/>
    </location>
</feature>
<feature type="region of interest" description="Disordered" evidence="1">
    <location>
        <begin position="415"/>
        <end position="550"/>
    </location>
</feature>
<feature type="region of interest" description="Disordered" evidence="1">
    <location>
        <begin position="101"/>
        <end position="137"/>
    </location>
</feature>
<evidence type="ECO:0000313" key="3">
    <source>
        <dbReference type="Proteomes" id="UP000199069"/>
    </source>
</evidence>
<name>A0A0K3CF81_RHOTO</name>
<feature type="compositionally biased region" description="Low complexity" evidence="1">
    <location>
        <begin position="440"/>
        <end position="459"/>
    </location>
</feature>
<feature type="compositionally biased region" description="Basic and acidic residues" evidence="1">
    <location>
        <begin position="358"/>
        <end position="376"/>
    </location>
</feature>
<feature type="compositionally biased region" description="Low complexity" evidence="1">
    <location>
        <begin position="205"/>
        <end position="216"/>
    </location>
</feature>
<sequence length="1235" mass="123569">MAAPEPSPAPTLDDSFPGFYPPTPAPGQHASSASYPTTASPDADPSTALDPLTQPHDRIEGAGRALLGAAAGFVVGGPVGAAIGGGLAGLSVVEGEGIAKRFGDRATTPTPPSTQDTAEGKANQADETNRPEFGDKAVEKEQAALASLPAQKLVGGDDAEGAKITGAGALGGALLAGAAGAKVEENEVRAPGTEDDEAERNGAVEPATTATEATPAQPDFGTPAIEKEQAALAASPAQQLLARTDSTAADEVALLAGAAGAKGAVSSEVEEPARAPLEVVTQRAVEAGAGVPSPTSAGEGAGGEALERESHNNNSTTRPALPLPQPSLTSFTADVLAAGSGVHTPSEAPGPAVGGFGMREEGVVRADDRDLPREDAKEEGEERETGGKEGVVHNPSPLVPAAVAGTAAGAALLGPDLLQKNTPKDFEPYTPPALEPSGPPVSSSMSASQPSSASIASASTDATEVPPAPAPSHLKTLNAQNVKQDAEQLPDEADTSIPHARSPEHDQLARGTGAGMQTPMSESIPMQTALEEGPAAIVEEEPKKVDKGKGKEVLGAAALGTAGVGAGVGMKEMLEGDKNESAAPPASQFRENLDSSDDPLTTEEGETGASPAGKHDLFNDQRAYPSVPHMMRTDEAIHDSSVGNGDAARRARVLDPKELAAVPATTPEQAGFTNVGSEITPAMQDFAHLSTPAPQAEQQAIAEGAGAPASTSTAMREEAIEPEKEKDSHHGTLAAGAGLAGIGAGAAGADLLSHDHAGAEPAAARAAAGPSSAHAAEPASTSGMSAGIAPPVGEPQAATSAAPVTQTPAKAPRTPVSRFTEETALPSGAETPSSTRAVMGSPPSSVHERSAATTPLATPGGPTQNTTPTQSLFEAGVLEKSPHLKIQTHKVDGHKRLHRKSLTANTAPTLVGVTRSSHELDRAKQSSQPGGVRQPSPPNVARQPSPPRAAKQTSAPQAALAAAPAAAAAHHHEHGHGKAAHAHGHDGAALPHGQRAAAPGSNAAASGPTGAAGQRPPLDTIGSKNRRDRLLNSMIGVPDPTMTPARSAPTTPPQTAASPPSRTSSDRPGSVATPPRKSIEDPGSAVTYQGVPPISTVTGIASSHPEGRKMVPEAEGARAHTPVGIAGAHAATPAAAPASTAPATKPTGQTTTAPHTVATPTAAAPARHIVETPSSGGGANVHRKLSKRHTQDGDKEKSGFLSRLFGSGKSKHGRTAGGGSTGASPRSSAEGQRKI</sequence>
<feature type="region of interest" description="Disordered" evidence="1">
    <location>
        <begin position="285"/>
        <end position="399"/>
    </location>
</feature>
<feature type="region of interest" description="Disordered" evidence="1">
    <location>
        <begin position="761"/>
        <end position="869"/>
    </location>
</feature>
<organism evidence="2 3">
    <name type="scientific">Rhodotorula toruloides</name>
    <name type="common">Yeast</name>
    <name type="synonym">Rhodosporidium toruloides</name>
    <dbReference type="NCBI Taxonomy" id="5286"/>
    <lineage>
        <taxon>Eukaryota</taxon>
        <taxon>Fungi</taxon>
        <taxon>Dikarya</taxon>
        <taxon>Basidiomycota</taxon>
        <taxon>Pucciniomycotina</taxon>
        <taxon>Microbotryomycetes</taxon>
        <taxon>Sporidiobolales</taxon>
        <taxon>Sporidiobolaceae</taxon>
        <taxon>Rhodotorula</taxon>
    </lineage>
</organism>
<gene>
    <name evidence="2" type="primary">FGENESH: predicted gene_8.75</name>
    <name evidence="2" type="ORF">BN2166_0042200</name>
</gene>
<reference evidence="2 3" key="1">
    <citation type="submission" date="2015-07" db="EMBL/GenBank/DDBJ databases">
        <authorList>
            <person name="Cajimat M.N.B."/>
            <person name="Milazzo M.L."/>
            <person name="Fulhorst C.F."/>
        </authorList>
    </citation>
    <scope>NUCLEOTIDE SEQUENCE [LARGE SCALE GENOMIC DNA]</scope>
    <source>
        <strain evidence="2">Single colony</strain>
    </source>
</reference>
<dbReference type="Proteomes" id="UP000199069">
    <property type="component" value="Unassembled WGS sequence"/>
</dbReference>
<feature type="compositionally biased region" description="Pro residues" evidence="1">
    <location>
        <begin position="429"/>
        <end position="439"/>
    </location>
</feature>
<proteinExistence type="predicted"/>
<dbReference type="OMA" id="GTPAIEK"/>
<feature type="compositionally biased region" description="Low complexity" evidence="1">
    <location>
        <begin position="30"/>
        <end position="43"/>
    </location>
</feature>
<feature type="region of interest" description="Disordered" evidence="1">
    <location>
        <begin position="180"/>
        <end position="239"/>
    </location>
</feature>
<feature type="compositionally biased region" description="Basic and acidic residues" evidence="1">
    <location>
        <begin position="1189"/>
        <end position="1198"/>
    </location>
</feature>
<feature type="region of interest" description="Disordered" evidence="1">
    <location>
        <begin position="577"/>
        <end position="620"/>
    </location>
</feature>
<feature type="region of interest" description="Disordered" evidence="1">
    <location>
        <begin position="692"/>
        <end position="730"/>
    </location>
</feature>
<feature type="compositionally biased region" description="Low complexity" evidence="1">
    <location>
        <begin position="987"/>
        <end position="1013"/>
    </location>
</feature>
<feature type="compositionally biased region" description="Basic and acidic residues" evidence="1">
    <location>
        <begin position="715"/>
        <end position="730"/>
    </location>
</feature>
<keyword evidence="3" id="KW-1185">Reference proteome</keyword>
<feature type="region of interest" description="Disordered" evidence="1">
    <location>
        <begin position="1"/>
        <end position="57"/>
    </location>
</feature>
<feature type="compositionally biased region" description="Basic and acidic residues" evidence="1">
    <location>
        <begin position="1105"/>
        <end position="1118"/>
    </location>
</feature>